<evidence type="ECO:0000313" key="1">
    <source>
        <dbReference type="EMBL" id="GAI57267.1"/>
    </source>
</evidence>
<reference evidence="1" key="1">
    <citation type="journal article" date="2014" name="Front. Microbiol.">
        <title>High frequency of phylogenetically diverse reductive dehalogenase-homologous genes in deep subseafloor sedimentary metagenomes.</title>
        <authorList>
            <person name="Kawai M."/>
            <person name="Futagami T."/>
            <person name="Toyoda A."/>
            <person name="Takaki Y."/>
            <person name="Nishi S."/>
            <person name="Hori S."/>
            <person name="Arai W."/>
            <person name="Tsubouchi T."/>
            <person name="Morono Y."/>
            <person name="Uchiyama I."/>
            <person name="Ito T."/>
            <person name="Fujiyama A."/>
            <person name="Inagaki F."/>
            <person name="Takami H."/>
        </authorList>
    </citation>
    <scope>NUCLEOTIDE SEQUENCE</scope>
    <source>
        <strain evidence="1">Expedition CK06-06</strain>
    </source>
</reference>
<dbReference type="AlphaFoldDB" id="X1PLX0"/>
<sequence>SIKVFTKYKNWKNKDERRKIIFRSGQKDIF</sequence>
<protein>
    <submittedName>
        <fullName evidence="1">Uncharacterized protein</fullName>
    </submittedName>
</protein>
<feature type="non-terminal residue" evidence="1">
    <location>
        <position position="1"/>
    </location>
</feature>
<dbReference type="EMBL" id="BARV01034141">
    <property type="protein sequence ID" value="GAI57267.1"/>
    <property type="molecule type" value="Genomic_DNA"/>
</dbReference>
<name>X1PLX0_9ZZZZ</name>
<gene>
    <name evidence="1" type="ORF">S06H3_53542</name>
</gene>
<accession>X1PLX0</accession>
<proteinExistence type="predicted"/>
<organism evidence="1">
    <name type="scientific">marine sediment metagenome</name>
    <dbReference type="NCBI Taxonomy" id="412755"/>
    <lineage>
        <taxon>unclassified sequences</taxon>
        <taxon>metagenomes</taxon>
        <taxon>ecological metagenomes</taxon>
    </lineage>
</organism>
<comment type="caution">
    <text evidence="1">The sequence shown here is derived from an EMBL/GenBank/DDBJ whole genome shotgun (WGS) entry which is preliminary data.</text>
</comment>